<accession>A0ABW4JK91</accession>
<dbReference type="InterPro" id="IPR043131">
    <property type="entry name" value="BCAT-like_N"/>
</dbReference>
<dbReference type="EC" id="2.6.1.85" evidence="2"/>
<dbReference type="InterPro" id="IPR015890">
    <property type="entry name" value="Chorismate_C"/>
</dbReference>
<dbReference type="InterPro" id="IPR005802">
    <property type="entry name" value="ADC_synth_comp_1"/>
</dbReference>
<dbReference type="InterPro" id="IPR019999">
    <property type="entry name" value="Anth_synth_I-like"/>
</dbReference>
<dbReference type="SUPFAM" id="SSF56752">
    <property type="entry name" value="D-aminoacid aminotransferase-like PLP-dependent enzymes"/>
    <property type="match status" value="1"/>
</dbReference>
<keyword evidence="3" id="KW-1185">Reference proteome</keyword>
<dbReference type="SUPFAM" id="SSF56322">
    <property type="entry name" value="ADC synthase"/>
    <property type="match status" value="1"/>
</dbReference>
<dbReference type="Gene3D" id="3.30.470.10">
    <property type="match status" value="1"/>
</dbReference>
<feature type="domain" description="Chorismate-utilising enzyme C-terminal" evidence="1">
    <location>
        <begin position="117"/>
        <end position="372"/>
    </location>
</feature>
<evidence type="ECO:0000313" key="3">
    <source>
        <dbReference type="Proteomes" id="UP001597079"/>
    </source>
</evidence>
<dbReference type="GO" id="GO:0046820">
    <property type="term" value="F:4-amino-4-deoxychorismate synthase activity"/>
    <property type="evidence" value="ECO:0007669"/>
    <property type="project" value="UniProtKB-EC"/>
</dbReference>
<dbReference type="Pfam" id="PF00425">
    <property type="entry name" value="Chorismate_bind"/>
    <property type="match status" value="1"/>
</dbReference>
<gene>
    <name evidence="2" type="primary">pabB</name>
    <name evidence="2" type="ORF">ACFSB2_15995</name>
</gene>
<comment type="caution">
    <text evidence="2">The sequence shown here is derived from an EMBL/GenBank/DDBJ whole genome shotgun (WGS) entry which is preliminary data.</text>
</comment>
<dbReference type="InterPro" id="IPR043132">
    <property type="entry name" value="BCAT-like_C"/>
</dbReference>
<dbReference type="Proteomes" id="UP001597079">
    <property type="component" value="Unassembled WGS sequence"/>
</dbReference>
<dbReference type="Gene3D" id="3.20.10.10">
    <property type="entry name" value="D-amino Acid Aminotransferase, subunit A, domain 2"/>
    <property type="match status" value="1"/>
</dbReference>
<dbReference type="EMBL" id="JBHUCX010000044">
    <property type="protein sequence ID" value="MFD1676206.1"/>
    <property type="molecule type" value="Genomic_DNA"/>
</dbReference>
<name>A0ABW4JK91_9BACL</name>
<dbReference type="PANTHER" id="PTHR11236:SF50">
    <property type="entry name" value="AMINODEOXYCHORISMATE SYNTHASE COMPONENT 1"/>
    <property type="match status" value="1"/>
</dbReference>
<dbReference type="InterPro" id="IPR001544">
    <property type="entry name" value="Aminotrans_IV"/>
</dbReference>
<organism evidence="2 3">
    <name type="scientific">Alicyclobacillus fodiniaquatilis</name>
    <dbReference type="NCBI Taxonomy" id="1661150"/>
    <lineage>
        <taxon>Bacteria</taxon>
        <taxon>Bacillati</taxon>
        <taxon>Bacillota</taxon>
        <taxon>Bacilli</taxon>
        <taxon>Bacillales</taxon>
        <taxon>Alicyclobacillaceae</taxon>
        <taxon>Alicyclobacillus</taxon>
    </lineage>
</organism>
<keyword evidence="2" id="KW-0808">Transferase</keyword>
<keyword evidence="2" id="KW-0032">Aminotransferase</keyword>
<sequence>MQQSACNPILIFNFADAEYEQGMQFTHPVDIIAAYALDKVRPCIRQIESYIEQGFYAAGFLSYEAAPAFDPAMVVRPCHTEHGPLLWFGIYEKPEPVQQPASLGAYHIGDWAPTVSKEMYKAQIDRIHKAIERGETYQVNYTMRMRAPFEGDAYAFYETLKSAQQAKYAAYLNMGQHKILSVSPELFFRIDDGNITTSPMKGTTHRGRWPAEDEAQMESLRHSEKDQAENVMIVDLLRNDLGRIAEIGSVHVTELFKVEPYPTVFQLTSTITAKLRQDANLTAILTALFPCGSVTGAPKVSTMKLIKALETHSRGVYCGTVGYLQPNGDATFNVAIRTVEIDQKMHMATYGTGGGITWDSVADIEYQEAYTKTRVLTEPIDPFQLLETIRYEQGAYVLLERHLARLVESAQYFAIPLDLATLRSTLETYAHAFAAGERYRVRLLVAADGKVEIEHAPLTLATHASQPVTLAQRPMDPANRFFYHKTTHRDIYAVHRQDHPGVFDVLLWNPAGEITEFTIGNIVIKMDGALWTPPRACGLLAGTLRAELIANNVIQERILVRDDLHRAEQIWLINSVRGWVPVHLIDTEDSGQAQP</sequence>
<evidence type="ECO:0000259" key="1">
    <source>
        <dbReference type="Pfam" id="PF00425"/>
    </source>
</evidence>
<dbReference type="InterPro" id="IPR036038">
    <property type="entry name" value="Aminotransferase-like"/>
</dbReference>
<evidence type="ECO:0000313" key="2">
    <source>
        <dbReference type="EMBL" id="MFD1676206.1"/>
    </source>
</evidence>
<reference evidence="3" key="1">
    <citation type="journal article" date="2019" name="Int. J. Syst. Evol. Microbiol.">
        <title>The Global Catalogue of Microorganisms (GCM) 10K type strain sequencing project: providing services to taxonomists for standard genome sequencing and annotation.</title>
        <authorList>
            <consortium name="The Broad Institute Genomics Platform"/>
            <consortium name="The Broad Institute Genome Sequencing Center for Infectious Disease"/>
            <person name="Wu L."/>
            <person name="Ma J."/>
        </authorList>
    </citation>
    <scope>NUCLEOTIDE SEQUENCE [LARGE SCALE GENOMIC DNA]</scope>
    <source>
        <strain evidence="3">CGMCC 1.12286</strain>
    </source>
</reference>
<dbReference type="Pfam" id="PF01063">
    <property type="entry name" value="Aminotran_4"/>
    <property type="match status" value="1"/>
</dbReference>
<proteinExistence type="predicted"/>
<dbReference type="NCBIfam" id="TIGR00553">
    <property type="entry name" value="pabB"/>
    <property type="match status" value="1"/>
</dbReference>
<dbReference type="InterPro" id="IPR005801">
    <property type="entry name" value="ADC_synthase"/>
</dbReference>
<dbReference type="PRINTS" id="PR00095">
    <property type="entry name" value="ANTSNTHASEI"/>
</dbReference>
<dbReference type="Gene3D" id="3.60.120.10">
    <property type="entry name" value="Anthranilate synthase"/>
    <property type="match status" value="1"/>
</dbReference>
<dbReference type="RefSeq" id="WP_377944095.1">
    <property type="nucleotide sequence ID" value="NZ_JBHUCX010000044.1"/>
</dbReference>
<protein>
    <submittedName>
        <fullName evidence="2">Aminodeoxychorismate synthase component I</fullName>
        <ecNumber evidence="2">2.6.1.85</ecNumber>
    </submittedName>
</protein>
<dbReference type="PANTHER" id="PTHR11236">
    <property type="entry name" value="AMINOBENZOATE/ANTHRANILATE SYNTHASE"/>
    <property type="match status" value="1"/>
</dbReference>